<dbReference type="InterPro" id="IPR029055">
    <property type="entry name" value="Ntn_hydrolases_N"/>
</dbReference>
<proteinExistence type="predicted"/>
<dbReference type="SUPFAM" id="SSF56235">
    <property type="entry name" value="N-terminal nucleophile aminohydrolases (Ntn hydrolases)"/>
    <property type="match status" value="1"/>
</dbReference>
<dbReference type="InterPro" id="IPR016545">
    <property type="entry name" value="UCP009120_prtse"/>
</dbReference>
<name>A0A1L3ZWJ3_9SPHN</name>
<dbReference type="EMBL" id="CP018221">
    <property type="protein sequence ID" value="API59993.1"/>
    <property type="molecule type" value="Genomic_DNA"/>
</dbReference>
<evidence type="ECO:0000313" key="2">
    <source>
        <dbReference type="Proteomes" id="UP000182063"/>
    </source>
</evidence>
<dbReference type="OrthoDB" id="9786336at2"/>
<dbReference type="Gene3D" id="3.60.20.10">
    <property type="entry name" value="Glutamine Phosphoribosylpyrophosphate, subunit 1, domain 1"/>
    <property type="match status" value="1"/>
</dbReference>
<reference evidence="2" key="1">
    <citation type="submission" date="2016-11" db="EMBL/GenBank/DDBJ databases">
        <title>Complete Genome Sequence of alachlor-degrading Sphingomonas sp. strain JJ-A5.</title>
        <authorList>
            <person name="Lee H."/>
            <person name="Ka J.-O."/>
        </authorList>
    </citation>
    <scope>NUCLEOTIDE SEQUENCE [LARGE SCALE GENOMIC DNA]</scope>
    <source>
        <strain evidence="2">JJ-A5</strain>
    </source>
</reference>
<keyword evidence="2" id="KW-1185">Reference proteome</keyword>
<dbReference type="Proteomes" id="UP000182063">
    <property type="component" value="Chromosome"/>
</dbReference>
<dbReference type="KEGG" id="sphj:BSL82_12290"/>
<protein>
    <submittedName>
        <fullName evidence="1">Peptidase</fullName>
    </submittedName>
</protein>
<dbReference type="AlphaFoldDB" id="A0A1L3ZWJ3"/>
<dbReference type="RefSeq" id="WP_072597781.1">
    <property type="nucleotide sequence ID" value="NZ_CP018221.1"/>
</dbReference>
<organism evidence="1 2">
    <name type="scientific">Tardibacter chloracetimidivorans</name>
    <dbReference type="NCBI Taxonomy" id="1921510"/>
    <lineage>
        <taxon>Bacteria</taxon>
        <taxon>Pseudomonadati</taxon>
        <taxon>Pseudomonadota</taxon>
        <taxon>Alphaproteobacteria</taxon>
        <taxon>Sphingomonadales</taxon>
        <taxon>Sphingomonadaceae</taxon>
        <taxon>Tardibacter</taxon>
    </lineage>
</organism>
<accession>A0A1L3ZWJ3</accession>
<gene>
    <name evidence="1" type="ORF">BSL82_12290</name>
</gene>
<dbReference type="PIRSF" id="PIRSF009120">
    <property type="entry name" value="UCP009120_prtse"/>
    <property type="match status" value="1"/>
</dbReference>
<sequence>MTYCVGMLIEAGLVMMADTRTNAGVDNISVYRKLHIYEGDDRFIAIATAGNLSVTQSTLSKLEEGILNPETGEHETLWTVPSVFRAVQLVGRILRETRDEVTSGLHADEGIAFGATMLLGGRVGGEALRLYMIYDAGNAIECQPDTPYLQIGEFKYGKPILDRSLDYGTPLNEAVKIGLISFDSTMRSNLAVGLPIDMVTLRNGEGQEAQPFRIERGDPYFTELSRSWGEKLREAQSLIPRPPFIPLDE</sequence>
<evidence type="ECO:0000313" key="1">
    <source>
        <dbReference type="EMBL" id="API59993.1"/>
    </source>
</evidence>
<dbReference type="STRING" id="1921510.BSL82_12290"/>